<evidence type="ECO:0000256" key="10">
    <source>
        <dbReference type="RuleBase" id="RU003616"/>
    </source>
</evidence>
<keyword evidence="4 8" id="KW-0862">Zinc</keyword>
<gene>
    <name evidence="13" type="ORF">ACEWY4_009831</name>
</gene>
<dbReference type="AlphaFoldDB" id="A0ABD1K7I8"/>
<keyword evidence="3 8" id="KW-0479">Metal-binding</keyword>
<dbReference type="PANTHER" id="PTHR45640">
    <property type="entry name" value="HEAT SHOCK PROTEIN HSP-12.2-RELATED"/>
    <property type="match status" value="1"/>
</dbReference>
<dbReference type="GO" id="GO:0005212">
    <property type="term" value="F:structural constituent of eye lens"/>
    <property type="evidence" value="ECO:0007669"/>
    <property type="project" value="UniProtKB-KW"/>
</dbReference>
<evidence type="ECO:0000256" key="8">
    <source>
        <dbReference type="PIRSR" id="PIRSR036514-1"/>
    </source>
</evidence>
<dbReference type="Gene3D" id="2.60.40.790">
    <property type="match status" value="1"/>
</dbReference>
<proteinExistence type="inferred from homology"/>
<feature type="binding site" evidence="8">
    <location>
        <position position="107"/>
    </location>
    <ligand>
        <name>Zn(2+)</name>
        <dbReference type="ChEBI" id="CHEBI:29105"/>
        <label>2</label>
    </ligand>
</feature>
<evidence type="ECO:0000259" key="12">
    <source>
        <dbReference type="PROSITE" id="PS01031"/>
    </source>
</evidence>
<dbReference type="InterPro" id="IPR003090">
    <property type="entry name" value="Alpha-crystallin_N"/>
</dbReference>
<organism evidence="13 14">
    <name type="scientific">Coilia grayii</name>
    <name type="common">Gray's grenadier anchovy</name>
    <dbReference type="NCBI Taxonomy" id="363190"/>
    <lineage>
        <taxon>Eukaryota</taxon>
        <taxon>Metazoa</taxon>
        <taxon>Chordata</taxon>
        <taxon>Craniata</taxon>
        <taxon>Vertebrata</taxon>
        <taxon>Euteleostomi</taxon>
        <taxon>Actinopterygii</taxon>
        <taxon>Neopterygii</taxon>
        <taxon>Teleostei</taxon>
        <taxon>Clupei</taxon>
        <taxon>Clupeiformes</taxon>
        <taxon>Clupeoidei</taxon>
        <taxon>Engraulidae</taxon>
        <taxon>Coilinae</taxon>
        <taxon>Coilia</taxon>
    </lineage>
</organism>
<keyword evidence="5" id="KW-0007">Acetylation</keyword>
<comment type="caution">
    <text evidence="13">The sequence shown here is derived from an EMBL/GenBank/DDBJ whole genome shotgun (WGS) entry which is preliminary data.</text>
</comment>
<evidence type="ECO:0000256" key="9">
    <source>
        <dbReference type="PROSITE-ProRule" id="PRU00285"/>
    </source>
</evidence>
<dbReference type="GO" id="GO:0046872">
    <property type="term" value="F:metal ion binding"/>
    <property type="evidence" value="ECO:0007669"/>
    <property type="project" value="UniProtKB-KW"/>
</dbReference>
<reference evidence="13 14" key="1">
    <citation type="submission" date="2024-09" db="EMBL/GenBank/DDBJ databases">
        <title>A chromosome-level genome assembly of Gray's grenadier anchovy, Coilia grayii.</title>
        <authorList>
            <person name="Fu Z."/>
        </authorList>
    </citation>
    <scope>NUCLEOTIDE SEQUENCE [LARGE SCALE GENOMIC DNA]</scope>
    <source>
        <strain evidence="13">G4</strain>
        <tissue evidence="13">Muscle</tissue>
    </source>
</reference>
<dbReference type="GO" id="GO:0005737">
    <property type="term" value="C:cytoplasm"/>
    <property type="evidence" value="ECO:0007669"/>
    <property type="project" value="UniProtKB-ARBA"/>
</dbReference>
<evidence type="ECO:0000256" key="6">
    <source>
        <dbReference type="ARBA" id="ARBA00030175"/>
    </source>
</evidence>
<feature type="binding site" evidence="8">
    <location>
        <position position="100"/>
    </location>
    <ligand>
        <name>Zn(2+)</name>
        <dbReference type="ChEBI" id="CHEBI:29105"/>
        <label>1</label>
    </ligand>
</feature>
<evidence type="ECO:0000256" key="2">
    <source>
        <dbReference type="ARBA" id="ARBA00022613"/>
    </source>
</evidence>
<keyword evidence="14" id="KW-1185">Reference proteome</keyword>
<evidence type="ECO:0000256" key="11">
    <source>
        <dbReference type="SAM" id="MobiDB-lite"/>
    </source>
</evidence>
<evidence type="ECO:0000313" key="13">
    <source>
        <dbReference type="EMBL" id="KAL2095112.1"/>
    </source>
</evidence>
<feature type="region of interest" description="Disordered" evidence="11">
    <location>
        <begin position="147"/>
        <end position="168"/>
    </location>
</feature>
<dbReference type="PROSITE" id="PS01031">
    <property type="entry name" value="SHSP"/>
    <property type="match status" value="1"/>
</dbReference>
<dbReference type="Pfam" id="PF00011">
    <property type="entry name" value="HSP20"/>
    <property type="match status" value="1"/>
</dbReference>
<evidence type="ECO:0000256" key="5">
    <source>
        <dbReference type="ARBA" id="ARBA00022990"/>
    </source>
</evidence>
<dbReference type="PRINTS" id="PR00299">
    <property type="entry name" value="ACRYSTALLIN"/>
</dbReference>
<keyword evidence="2" id="KW-0273">Eye lens protein</keyword>
<evidence type="ECO:0000256" key="7">
    <source>
        <dbReference type="PIRNR" id="PIRNR036514"/>
    </source>
</evidence>
<dbReference type="InterPro" id="IPR055269">
    <property type="entry name" value="Alpha-crystallin/HSP_16"/>
</dbReference>
<accession>A0ABD1K7I8</accession>
<evidence type="ECO:0000256" key="1">
    <source>
        <dbReference type="ARBA" id="ARBA00018516"/>
    </source>
</evidence>
<dbReference type="SUPFAM" id="SSF49764">
    <property type="entry name" value="HSP20-like chaperones"/>
    <property type="match status" value="1"/>
</dbReference>
<dbReference type="Pfam" id="PF00525">
    <property type="entry name" value="Crystallin"/>
    <property type="match status" value="1"/>
</dbReference>
<dbReference type="PIRSF" id="PIRSF036514">
    <property type="entry name" value="Sm_HSP_B1"/>
    <property type="match status" value="1"/>
</dbReference>
<sequence length="168" mass="19505">MDVTIQQPWYRRFIPFSFPSRIFDQHFGEPITESDMLPPIPSLYYPRLSFPRWPSWLESGHSEMRMEKDRFTISLDVKHFSPEELSVKINGDFIEIHAKHEERQDDHGFVSREFQRKYKVPAGVEPASITSSLSSDGVLTVIGPRKASDVSERSIPITREDKLAVQQQ</sequence>
<comment type="similarity">
    <text evidence="7 9 10">Belongs to the small heat shock protein (HSP20) family.</text>
</comment>
<evidence type="ECO:0000256" key="3">
    <source>
        <dbReference type="ARBA" id="ARBA00022723"/>
    </source>
</evidence>
<evidence type="ECO:0000313" key="14">
    <source>
        <dbReference type="Proteomes" id="UP001591681"/>
    </source>
</evidence>
<feature type="domain" description="SHSP" evidence="12">
    <location>
        <begin position="52"/>
        <end position="160"/>
    </location>
</feature>
<dbReference type="InterPro" id="IPR008978">
    <property type="entry name" value="HSP20-like_chaperone"/>
</dbReference>
<feature type="binding site" evidence="8">
    <location>
        <position position="102"/>
    </location>
    <ligand>
        <name>Zn(2+)</name>
        <dbReference type="ChEBI" id="CHEBI:29105"/>
        <label>1</label>
    </ligand>
</feature>
<dbReference type="InterPro" id="IPR001436">
    <property type="entry name" value="Alpha-crystallin/sHSP_animal"/>
</dbReference>
<protein>
    <recommendedName>
        <fullName evidence="1">Alpha-crystallin B chain</fullName>
    </recommendedName>
    <alternativeName>
        <fullName evidence="6">Alpha(B)-crystallin</fullName>
    </alternativeName>
</protein>
<evidence type="ECO:0000256" key="4">
    <source>
        <dbReference type="ARBA" id="ARBA00022833"/>
    </source>
</evidence>
<dbReference type="EMBL" id="JBHFQA010000008">
    <property type="protein sequence ID" value="KAL2095112.1"/>
    <property type="molecule type" value="Genomic_DNA"/>
</dbReference>
<dbReference type="InterPro" id="IPR002068">
    <property type="entry name" value="A-crystallin/Hsp20_dom"/>
</dbReference>
<dbReference type="CDD" id="cd06478">
    <property type="entry name" value="ACD_HspB4-5-6"/>
    <property type="match status" value="1"/>
</dbReference>
<dbReference type="Proteomes" id="UP001591681">
    <property type="component" value="Unassembled WGS sequence"/>
</dbReference>
<dbReference type="PANTHER" id="PTHR45640:SF5">
    <property type="entry name" value="ALPHA-CRYSTALLIN B CHAIN"/>
    <property type="match status" value="1"/>
</dbReference>
<name>A0ABD1K7I8_9TELE</name>